<dbReference type="OMA" id="MIIGRRT"/>
<reference evidence="2 4" key="2">
    <citation type="journal article" date="2013" name="Nature">
        <title>Insights into bilaterian evolution from three spiralian genomes.</title>
        <authorList>
            <person name="Simakov O."/>
            <person name="Marletaz F."/>
            <person name="Cho S.J."/>
            <person name="Edsinger-Gonzales E."/>
            <person name="Havlak P."/>
            <person name="Hellsten U."/>
            <person name="Kuo D.H."/>
            <person name="Larsson T."/>
            <person name="Lv J."/>
            <person name="Arendt D."/>
            <person name="Savage R."/>
            <person name="Osoegawa K."/>
            <person name="de Jong P."/>
            <person name="Grimwood J."/>
            <person name="Chapman J.A."/>
            <person name="Shapiro H."/>
            <person name="Aerts A."/>
            <person name="Otillar R.P."/>
            <person name="Terry A.Y."/>
            <person name="Boore J.L."/>
            <person name="Grigoriev I.V."/>
            <person name="Lindberg D.R."/>
            <person name="Seaver E.C."/>
            <person name="Weisblat D.A."/>
            <person name="Putnam N.H."/>
            <person name="Rokhsar D.S."/>
        </authorList>
    </citation>
    <scope>NUCLEOTIDE SEQUENCE</scope>
    <source>
        <strain evidence="2 4">I ESC-2004</strain>
    </source>
</reference>
<reference evidence="3" key="3">
    <citation type="submission" date="2015-06" db="UniProtKB">
        <authorList>
            <consortium name="EnsemblMetazoa"/>
        </authorList>
    </citation>
    <scope>IDENTIFICATION</scope>
</reference>
<keyword evidence="1" id="KW-0472">Membrane</keyword>
<evidence type="ECO:0000313" key="4">
    <source>
        <dbReference type="Proteomes" id="UP000014760"/>
    </source>
</evidence>
<proteinExistence type="predicted"/>
<feature type="transmembrane region" description="Helical" evidence="1">
    <location>
        <begin position="37"/>
        <end position="62"/>
    </location>
</feature>
<keyword evidence="1" id="KW-1133">Transmembrane helix</keyword>
<evidence type="ECO:0000313" key="3">
    <source>
        <dbReference type="EnsemblMetazoa" id="CapteP218061"/>
    </source>
</evidence>
<dbReference type="STRING" id="283909.R7TYF4"/>
<accession>R7TYF4</accession>
<gene>
    <name evidence="2" type="ORF">CAPTEDRAFT_218061</name>
</gene>
<dbReference type="EMBL" id="AMQN01010261">
    <property type="status" value="NOT_ANNOTATED_CDS"/>
    <property type="molecule type" value="Genomic_DNA"/>
</dbReference>
<evidence type="ECO:0000313" key="2">
    <source>
        <dbReference type="EMBL" id="ELT98933.1"/>
    </source>
</evidence>
<protein>
    <submittedName>
        <fullName evidence="2 3">Uncharacterized protein</fullName>
    </submittedName>
</protein>
<dbReference type="HOGENOM" id="CLU_700657_0_0_1"/>
<name>R7TYF4_CAPTE</name>
<dbReference type="EMBL" id="KB307434">
    <property type="protein sequence ID" value="ELT98933.1"/>
    <property type="molecule type" value="Genomic_DNA"/>
</dbReference>
<keyword evidence="4" id="KW-1185">Reference proteome</keyword>
<dbReference type="OrthoDB" id="6046730at2759"/>
<organism evidence="2">
    <name type="scientific">Capitella teleta</name>
    <name type="common">Polychaete worm</name>
    <dbReference type="NCBI Taxonomy" id="283909"/>
    <lineage>
        <taxon>Eukaryota</taxon>
        <taxon>Metazoa</taxon>
        <taxon>Spiralia</taxon>
        <taxon>Lophotrochozoa</taxon>
        <taxon>Annelida</taxon>
        <taxon>Polychaeta</taxon>
        <taxon>Sedentaria</taxon>
        <taxon>Scolecida</taxon>
        <taxon>Capitellidae</taxon>
        <taxon>Capitella</taxon>
    </lineage>
</organism>
<dbReference type="AlphaFoldDB" id="R7TYF4"/>
<keyword evidence="1" id="KW-0812">Transmembrane</keyword>
<dbReference type="Proteomes" id="UP000014760">
    <property type="component" value="Unassembled WGS sequence"/>
</dbReference>
<sequence>MNYAQFAVFRDMLRRAYTRIEEGCFGVISATSLTTKLITCFTALCVYMIINSGVYLYVLVLFEPPPPGPTAAPIFHSIRDPPSILLTLFTTLHPSEAKLALHHNTLRNWAQYRDRVHLIYYADATDDAVARNISETASQLGWNVRPVPKYHKNVPVLRHMFIEAQNISQTPYYGYANGDILFTNTLLDTLSGVYDYRLKNVLMVGRRTNVYVSKKDLVTSSSVTMQARNASLFMTNAQDYFITTSHGFPWETIPNFIVGRIGYDNWLVASAILRQIPVVDLTNTLLAVHQTDAFGNFAGHYNKTKVELHTNLRMVSKFFKYGLGHTKCAQFYTENSAGVVELKSRKRNVCERSYRLMRVNPNFFVDSIREYISPSPDINSEPTIGESVTTMNMS</sequence>
<evidence type="ECO:0000256" key="1">
    <source>
        <dbReference type="SAM" id="Phobius"/>
    </source>
</evidence>
<reference evidence="4" key="1">
    <citation type="submission" date="2012-12" db="EMBL/GenBank/DDBJ databases">
        <authorList>
            <person name="Hellsten U."/>
            <person name="Grimwood J."/>
            <person name="Chapman J.A."/>
            <person name="Shapiro H."/>
            <person name="Aerts A."/>
            <person name="Otillar R.P."/>
            <person name="Terry A.Y."/>
            <person name="Boore J.L."/>
            <person name="Simakov O."/>
            <person name="Marletaz F."/>
            <person name="Cho S.-J."/>
            <person name="Edsinger-Gonzales E."/>
            <person name="Havlak P."/>
            <person name="Kuo D.-H."/>
            <person name="Larsson T."/>
            <person name="Lv J."/>
            <person name="Arendt D."/>
            <person name="Savage R."/>
            <person name="Osoegawa K."/>
            <person name="de Jong P."/>
            <person name="Lindberg D.R."/>
            <person name="Seaver E.C."/>
            <person name="Weisblat D.A."/>
            <person name="Putnam N.H."/>
            <person name="Grigoriev I.V."/>
            <person name="Rokhsar D.S."/>
        </authorList>
    </citation>
    <scope>NUCLEOTIDE SEQUENCE</scope>
    <source>
        <strain evidence="4">I ESC-2004</strain>
    </source>
</reference>
<dbReference type="EnsemblMetazoa" id="CapteT218061">
    <property type="protein sequence ID" value="CapteP218061"/>
    <property type="gene ID" value="CapteG218061"/>
</dbReference>